<evidence type="ECO:0000313" key="5">
    <source>
        <dbReference type="Proteomes" id="UP000004830"/>
    </source>
</evidence>
<evidence type="ECO:0000313" key="4">
    <source>
        <dbReference type="EMBL" id="EGX67245.1"/>
    </source>
</evidence>
<dbReference type="PANTHER" id="PTHR16301">
    <property type="entry name" value="IMPACT-RELATED"/>
    <property type="match status" value="1"/>
</dbReference>
<dbReference type="AlphaFoldDB" id="G1WGV8"/>
<gene>
    <name evidence="4" type="ORF">HMPREF9452_00571</name>
</gene>
<dbReference type="PANTHER" id="PTHR16301:SF20">
    <property type="entry name" value="IMPACT FAMILY MEMBER YIGZ"/>
    <property type="match status" value="1"/>
</dbReference>
<dbReference type="InterPro" id="IPR001498">
    <property type="entry name" value="Impact_N"/>
</dbReference>
<dbReference type="HOGENOM" id="CLU_083552_2_1_11"/>
<dbReference type="Gene3D" id="3.30.70.240">
    <property type="match status" value="1"/>
</dbReference>
<accession>G1WGV8</accession>
<dbReference type="GeneID" id="62758341"/>
<dbReference type="InterPro" id="IPR020568">
    <property type="entry name" value="Ribosomal_Su5_D2-typ_SF"/>
</dbReference>
<evidence type="ECO:0000256" key="1">
    <source>
        <dbReference type="ARBA" id="ARBA00007665"/>
    </source>
</evidence>
<dbReference type="Proteomes" id="UP000004830">
    <property type="component" value="Unassembled WGS sequence"/>
</dbReference>
<reference evidence="4 5" key="1">
    <citation type="submission" date="2011-06" db="EMBL/GenBank/DDBJ databases">
        <title>The Genome Sequence of Collinsella tanakaei YIT 12063.</title>
        <authorList>
            <consortium name="The Broad Institute Genome Sequencing Platform"/>
            <person name="Earl A."/>
            <person name="Ward D."/>
            <person name="Feldgarden M."/>
            <person name="Gevers D."/>
            <person name="Morotomi M."/>
            <person name="Young S.K."/>
            <person name="Zeng Q."/>
            <person name="Gargeya S."/>
            <person name="Fitzgerald M."/>
            <person name="Haas B."/>
            <person name="Abouelleil A."/>
            <person name="Alvarado L."/>
            <person name="Arachchi H.M."/>
            <person name="Berlin A."/>
            <person name="Brown A."/>
            <person name="Chapman S.B."/>
            <person name="Chen Z."/>
            <person name="Dunbar C."/>
            <person name="Freedman E."/>
            <person name="Gearin G."/>
            <person name="Gellesch M."/>
            <person name="Goldberg J."/>
            <person name="Griggs A."/>
            <person name="Gujja S."/>
            <person name="Heiman D."/>
            <person name="Howarth C."/>
            <person name="Larson L."/>
            <person name="Lui A."/>
            <person name="MacDonald P.J.P."/>
            <person name="Mehta T."/>
            <person name="Montmayeur A."/>
            <person name="Murphy C."/>
            <person name="Neiman D."/>
            <person name="Pearson M."/>
            <person name="Priest M."/>
            <person name="Roberts A."/>
            <person name="Saif S."/>
            <person name="Shea T."/>
            <person name="Shenoy N."/>
            <person name="Sisk P."/>
            <person name="Stolte C."/>
            <person name="Sykes S."/>
            <person name="Wortman J."/>
            <person name="Nusbaum C."/>
            <person name="Birren B."/>
        </authorList>
    </citation>
    <scope>NUCLEOTIDE SEQUENCE [LARGE SCALE GENOMIC DNA]</scope>
    <source>
        <strain evidence="4 5">YIT 12063</strain>
    </source>
</reference>
<comment type="caution">
    <text evidence="4">The sequence shown here is derived from an EMBL/GenBank/DDBJ whole genome shotgun (WGS) entry which is preliminary data.</text>
</comment>
<keyword evidence="5" id="KW-1185">Reference proteome</keyword>
<dbReference type="eggNOG" id="COG1739">
    <property type="taxonomic scope" value="Bacteria"/>
</dbReference>
<sequence>MDDYITMREGVEATGEFVDRKSRFIAQLVHVESEDEANAHIATVRARHYDARHNVSAWILLDGRERQSDDGEPQRTSGMPTLEVLRGAGLKNVCCVTTRYFGGTLLGPGGLVRAYTAAAQEAIAAARSAGQLVEMTSVVSVDVRVPYPLYDQVQHLAAGSGCKIAGTDFTDTVLLHLVFKAGEQAAFLAALTELMGGREDVSVGEERFAEF</sequence>
<dbReference type="GO" id="GO:0005737">
    <property type="term" value="C:cytoplasm"/>
    <property type="evidence" value="ECO:0007669"/>
    <property type="project" value="TreeGrafter"/>
</dbReference>
<feature type="domain" description="UPF0029" evidence="3">
    <location>
        <begin position="143"/>
        <end position="198"/>
    </location>
</feature>
<evidence type="ECO:0008006" key="6">
    <source>
        <dbReference type="Google" id="ProtNLM"/>
    </source>
</evidence>
<dbReference type="Pfam" id="PF09186">
    <property type="entry name" value="DUF1949"/>
    <property type="match status" value="1"/>
</dbReference>
<dbReference type="InterPro" id="IPR035647">
    <property type="entry name" value="EFG_III/V"/>
</dbReference>
<dbReference type="SUPFAM" id="SSF54211">
    <property type="entry name" value="Ribosomal protein S5 domain 2-like"/>
    <property type="match status" value="1"/>
</dbReference>
<dbReference type="EMBL" id="ADLS01000007">
    <property type="protein sequence ID" value="EGX67245.1"/>
    <property type="molecule type" value="Genomic_DNA"/>
</dbReference>
<organism evidence="4 5">
    <name type="scientific">Collinsella tanakaei YIT 12063</name>
    <dbReference type="NCBI Taxonomy" id="742742"/>
    <lineage>
        <taxon>Bacteria</taxon>
        <taxon>Bacillati</taxon>
        <taxon>Actinomycetota</taxon>
        <taxon>Coriobacteriia</taxon>
        <taxon>Coriobacteriales</taxon>
        <taxon>Coriobacteriaceae</taxon>
        <taxon>Collinsella</taxon>
    </lineage>
</organism>
<dbReference type="RefSeq" id="WP_009140607.1">
    <property type="nucleotide sequence ID" value="NZ_JH126467.1"/>
</dbReference>
<dbReference type="Gene3D" id="3.30.230.30">
    <property type="entry name" value="Impact, N-terminal domain"/>
    <property type="match status" value="1"/>
</dbReference>
<dbReference type="PATRIC" id="fig|742742.3.peg.546"/>
<feature type="domain" description="Impact N-terminal" evidence="2">
    <location>
        <begin position="20"/>
        <end position="123"/>
    </location>
</feature>
<dbReference type="Pfam" id="PF01205">
    <property type="entry name" value="Impact_N"/>
    <property type="match status" value="1"/>
</dbReference>
<protein>
    <recommendedName>
        <fullName evidence="6">Impact N-terminal domain-containing protein</fullName>
    </recommendedName>
</protein>
<dbReference type="GO" id="GO:0006446">
    <property type="term" value="P:regulation of translational initiation"/>
    <property type="evidence" value="ECO:0007669"/>
    <property type="project" value="TreeGrafter"/>
</dbReference>
<dbReference type="InterPro" id="IPR015269">
    <property type="entry name" value="UPF0029_Impact_C"/>
</dbReference>
<name>G1WGV8_9ACTN</name>
<dbReference type="InterPro" id="IPR036956">
    <property type="entry name" value="Impact_N_sf"/>
</dbReference>
<evidence type="ECO:0000259" key="3">
    <source>
        <dbReference type="Pfam" id="PF09186"/>
    </source>
</evidence>
<proteinExistence type="inferred from homology"/>
<comment type="similarity">
    <text evidence="1">Belongs to the IMPACT family.</text>
</comment>
<dbReference type="SUPFAM" id="SSF54980">
    <property type="entry name" value="EF-G C-terminal domain-like"/>
    <property type="match status" value="1"/>
</dbReference>
<dbReference type="InterPro" id="IPR023582">
    <property type="entry name" value="Impact"/>
</dbReference>
<evidence type="ECO:0000259" key="2">
    <source>
        <dbReference type="Pfam" id="PF01205"/>
    </source>
</evidence>